<keyword evidence="8" id="KW-1185">Reference proteome</keyword>
<evidence type="ECO:0000256" key="3">
    <source>
        <dbReference type="ARBA" id="ARBA00022692"/>
    </source>
</evidence>
<sequence length="267" mass="30515">MSEDRRIFMFSLYWTGSMTWNVPLLVSLVLVGIVYLIFFINFTGGKLPLMQAFLFYLGLVLIYIPTGSPLSTFSHLSFTVHMIYMSILFFIVPPLILGGIPKIFQEQVKAMFLLKGKLRFIISPITSLIIFACMFLLYHLPFMFQIFLQQPSLHSGYVLLMFLLSFNVWSPLVTSDRSDKKKRYAFLSGLILMPACILFVLNGFMGKLSYPFLVDFAALCMPTEAGSFTLFPSWYNTQIDQIVAGVIMMVIHKFGIMITFMIGNQIK</sequence>
<evidence type="ECO:0000256" key="2">
    <source>
        <dbReference type="ARBA" id="ARBA00022475"/>
    </source>
</evidence>
<evidence type="ECO:0000256" key="5">
    <source>
        <dbReference type="ARBA" id="ARBA00023136"/>
    </source>
</evidence>
<keyword evidence="3 6" id="KW-0812">Transmembrane</keyword>
<accession>A0ABV3Q7X4</accession>
<comment type="caution">
    <text evidence="7">The sequence shown here is derived from an EMBL/GenBank/DDBJ whole genome shotgun (WGS) entry which is preliminary data.</text>
</comment>
<comment type="subcellular location">
    <subcellularLocation>
        <location evidence="1">Cell membrane</location>
        <topology evidence="1">Multi-pass membrane protein</topology>
    </subcellularLocation>
</comment>
<dbReference type="Proteomes" id="UP001556040">
    <property type="component" value="Unassembled WGS sequence"/>
</dbReference>
<feature type="transmembrane region" description="Helical" evidence="6">
    <location>
        <begin position="120"/>
        <end position="140"/>
    </location>
</feature>
<reference evidence="7 8" key="1">
    <citation type="journal article" date="1979" name="Int. J. Syst. Evol. Microbiol.">
        <title>Bacillus globisporus subsp. marinus subsp. nov.</title>
        <authorList>
            <person name="Liu H."/>
        </authorList>
    </citation>
    <scope>NUCLEOTIDE SEQUENCE [LARGE SCALE GENOMIC DNA]</scope>
    <source>
        <strain evidence="7 8">DSM 1297</strain>
    </source>
</reference>
<gene>
    <name evidence="7" type="ORF">AB1471_13890</name>
</gene>
<feature type="transmembrane region" description="Helical" evidence="6">
    <location>
        <begin position="152"/>
        <end position="172"/>
    </location>
</feature>
<feature type="transmembrane region" description="Helical" evidence="6">
    <location>
        <begin position="242"/>
        <end position="263"/>
    </location>
</feature>
<evidence type="ECO:0000256" key="4">
    <source>
        <dbReference type="ARBA" id="ARBA00022989"/>
    </source>
</evidence>
<keyword evidence="2" id="KW-1003">Cell membrane</keyword>
<name>A0ABV3Q7X4_9BACL</name>
<feature type="transmembrane region" description="Helical" evidence="6">
    <location>
        <begin position="20"/>
        <end position="40"/>
    </location>
</feature>
<feature type="transmembrane region" description="Helical" evidence="6">
    <location>
        <begin position="78"/>
        <end position="100"/>
    </location>
</feature>
<evidence type="ECO:0000256" key="6">
    <source>
        <dbReference type="SAM" id="Phobius"/>
    </source>
</evidence>
<keyword evidence="4 6" id="KW-1133">Transmembrane helix</keyword>
<feature type="transmembrane region" description="Helical" evidence="6">
    <location>
        <begin position="47"/>
        <end position="66"/>
    </location>
</feature>
<dbReference type="EMBL" id="JBFMIA010000017">
    <property type="protein sequence ID" value="MEW9502883.1"/>
    <property type="molecule type" value="Genomic_DNA"/>
</dbReference>
<organism evidence="7 8">
    <name type="scientific">Jeotgalibacillus marinus</name>
    <dbReference type="NCBI Taxonomy" id="86667"/>
    <lineage>
        <taxon>Bacteria</taxon>
        <taxon>Bacillati</taxon>
        <taxon>Bacillota</taxon>
        <taxon>Bacilli</taxon>
        <taxon>Bacillales</taxon>
        <taxon>Caryophanaceae</taxon>
        <taxon>Jeotgalibacillus</taxon>
    </lineage>
</organism>
<evidence type="ECO:0000313" key="7">
    <source>
        <dbReference type="EMBL" id="MEW9502883.1"/>
    </source>
</evidence>
<dbReference type="InterPro" id="IPR019108">
    <property type="entry name" value="Caa3_assmbl_CtaG-rel"/>
</dbReference>
<feature type="transmembrane region" description="Helical" evidence="6">
    <location>
        <begin position="184"/>
        <end position="205"/>
    </location>
</feature>
<protein>
    <submittedName>
        <fullName evidence="7">Cytochrome c oxidase assembly protein</fullName>
    </submittedName>
</protein>
<dbReference type="Pfam" id="PF09678">
    <property type="entry name" value="Caa3_CtaG"/>
    <property type="match status" value="1"/>
</dbReference>
<keyword evidence="5 6" id="KW-0472">Membrane</keyword>
<evidence type="ECO:0000256" key="1">
    <source>
        <dbReference type="ARBA" id="ARBA00004651"/>
    </source>
</evidence>
<evidence type="ECO:0000313" key="8">
    <source>
        <dbReference type="Proteomes" id="UP001556040"/>
    </source>
</evidence>
<proteinExistence type="predicted"/>